<dbReference type="EMBL" id="RHFK02000014">
    <property type="protein sequence ID" value="TWW65591.1"/>
    <property type="molecule type" value="Genomic_DNA"/>
</dbReference>
<keyword evidence="3" id="KW-1185">Reference proteome</keyword>
<feature type="compositionally biased region" description="Polar residues" evidence="1">
    <location>
        <begin position="1"/>
        <end position="10"/>
    </location>
</feature>
<sequence length="130" mass="13971">MSLPGQSPQAGTMLMQEGGVAQRHRTGSCGAPIHVSEGSQPSPRLKLRGSVSLNEPLRAGKSPQIRPSDESCALVPDQKVFNGKAPNRFWRHRMEAPASLVLLVLEHKSRGECTADPKSDSHSRRLALGG</sequence>
<protein>
    <submittedName>
        <fullName evidence="2">Uncharacterized protein</fullName>
    </submittedName>
</protein>
<feature type="region of interest" description="Disordered" evidence="1">
    <location>
        <begin position="1"/>
        <end position="70"/>
    </location>
</feature>
<name>A0A5C6NG56_9TELE</name>
<accession>A0A5C6NG56</accession>
<reference evidence="2 3" key="1">
    <citation type="submission" date="2019-04" db="EMBL/GenBank/DDBJ databases">
        <title>Chromosome genome assembly for Takifugu flavidus.</title>
        <authorList>
            <person name="Xiao S."/>
        </authorList>
    </citation>
    <scope>NUCLEOTIDE SEQUENCE [LARGE SCALE GENOMIC DNA]</scope>
    <source>
        <strain evidence="2">HTHZ2018</strain>
        <tissue evidence="2">Muscle</tissue>
    </source>
</reference>
<dbReference type="AlphaFoldDB" id="A0A5C6NG56"/>
<dbReference type="Proteomes" id="UP000324091">
    <property type="component" value="Chromosome 21"/>
</dbReference>
<organism evidence="2 3">
    <name type="scientific">Takifugu flavidus</name>
    <name type="common">sansaifugu</name>
    <dbReference type="NCBI Taxonomy" id="433684"/>
    <lineage>
        <taxon>Eukaryota</taxon>
        <taxon>Metazoa</taxon>
        <taxon>Chordata</taxon>
        <taxon>Craniata</taxon>
        <taxon>Vertebrata</taxon>
        <taxon>Euteleostomi</taxon>
        <taxon>Actinopterygii</taxon>
        <taxon>Neopterygii</taxon>
        <taxon>Teleostei</taxon>
        <taxon>Neoteleostei</taxon>
        <taxon>Acanthomorphata</taxon>
        <taxon>Eupercaria</taxon>
        <taxon>Tetraodontiformes</taxon>
        <taxon>Tetradontoidea</taxon>
        <taxon>Tetraodontidae</taxon>
        <taxon>Takifugu</taxon>
    </lineage>
</organism>
<evidence type="ECO:0000313" key="2">
    <source>
        <dbReference type="EMBL" id="TWW65591.1"/>
    </source>
</evidence>
<feature type="region of interest" description="Disordered" evidence="1">
    <location>
        <begin position="111"/>
        <end position="130"/>
    </location>
</feature>
<proteinExistence type="predicted"/>
<evidence type="ECO:0000313" key="3">
    <source>
        <dbReference type="Proteomes" id="UP000324091"/>
    </source>
</evidence>
<evidence type="ECO:0000256" key="1">
    <source>
        <dbReference type="SAM" id="MobiDB-lite"/>
    </source>
</evidence>
<comment type="caution">
    <text evidence="2">The sequence shown here is derived from an EMBL/GenBank/DDBJ whole genome shotgun (WGS) entry which is preliminary data.</text>
</comment>
<gene>
    <name evidence="2" type="ORF">D4764_21G0004910</name>
</gene>
<feature type="compositionally biased region" description="Basic and acidic residues" evidence="1">
    <location>
        <begin position="111"/>
        <end position="123"/>
    </location>
</feature>